<evidence type="ECO:0000256" key="2">
    <source>
        <dbReference type="ARBA" id="ARBA00022679"/>
    </source>
</evidence>
<dbReference type="GO" id="GO:0003985">
    <property type="term" value="F:acetyl-CoA C-acetyltransferase activity"/>
    <property type="evidence" value="ECO:0007669"/>
    <property type="project" value="TreeGrafter"/>
</dbReference>
<dbReference type="PIRSF" id="PIRSF000429">
    <property type="entry name" value="Ac-CoA_Ac_transf"/>
    <property type="match status" value="1"/>
</dbReference>
<evidence type="ECO:0000256" key="1">
    <source>
        <dbReference type="ARBA" id="ARBA00010982"/>
    </source>
</evidence>
<comment type="caution">
    <text evidence="10">The sequence shown here is derived from an EMBL/GenBank/DDBJ whole genome shotgun (WGS) entry which is preliminary data.</text>
</comment>
<dbReference type="GO" id="GO:0006635">
    <property type="term" value="P:fatty acid beta-oxidation"/>
    <property type="evidence" value="ECO:0007669"/>
    <property type="project" value="TreeGrafter"/>
</dbReference>
<dbReference type="SUPFAM" id="SSF53901">
    <property type="entry name" value="Thiolase-like"/>
    <property type="match status" value="2"/>
</dbReference>
<keyword evidence="2 7" id="KW-0808">Transferase</keyword>
<dbReference type="InterPro" id="IPR020616">
    <property type="entry name" value="Thiolase_N"/>
</dbReference>
<evidence type="ECO:0000256" key="5">
    <source>
        <dbReference type="ARBA" id="ARBA00023315"/>
    </source>
</evidence>
<evidence type="ECO:0000259" key="8">
    <source>
        <dbReference type="Pfam" id="PF00108"/>
    </source>
</evidence>
<name>A0A0B2VW27_TOXCA</name>
<evidence type="ECO:0000259" key="9">
    <source>
        <dbReference type="Pfam" id="PF02803"/>
    </source>
</evidence>
<dbReference type="Pfam" id="PF00108">
    <property type="entry name" value="Thiolase_N"/>
    <property type="match status" value="1"/>
</dbReference>
<dbReference type="EMBL" id="JPKZ01000852">
    <property type="protein sequence ID" value="KHN85155.1"/>
    <property type="molecule type" value="Genomic_DNA"/>
</dbReference>
<evidence type="ECO:0000256" key="6">
    <source>
        <dbReference type="PIRSR" id="PIRSR000429-1"/>
    </source>
</evidence>
<evidence type="ECO:0000256" key="3">
    <source>
        <dbReference type="ARBA" id="ARBA00022723"/>
    </source>
</evidence>
<dbReference type="OMA" id="TAMAVEC"/>
<feature type="domain" description="Thiolase N-terminal" evidence="8">
    <location>
        <begin position="29"/>
        <end position="283"/>
    </location>
</feature>
<keyword evidence="3" id="KW-0479">Metal-binding</keyword>
<evidence type="ECO:0000256" key="7">
    <source>
        <dbReference type="RuleBase" id="RU003557"/>
    </source>
</evidence>
<dbReference type="AlphaFoldDB" id="A0A0B2VW27"/>
<evidence type="ECO:0000313" key="10">
    <source>
        <dbReference type="EMBL" id="KHN85155.1"/>
    </source>
</evidence>
<keyword evidence="4" id="KW-0630">Potassium</keyword>
<dbReference type="InterPro" id="IPR020613">
    <property type="entry name" value="Thiolase_CS"/>
</dbReference>
<feature type="domain" description="Thiolase C-terminal" evidence="9">
    <location>
        <begin position="292"/>
        <end position="412"/>
    </location>
</feature>
<dbReference type="GO" id="GO:0005739">
    <property type="term" value="C:mitochondrion"/>
    <property type="evidence" value="ECO:0007669"/>
    <property type="project" value="TreeGrafter"/>
</dbReference>
<feature type="active site" description="Proton acceptor" evidence="6">
    <location>
        <position position="399"/>
    </location>
</feature>
<dbReference type="InterPro" id="IPR002155">
    <property type="entry name" value="Thiolase"/>
</dbReference>
<dbReference type="Proteomes" id="UP000031036">
    <property type="component" value="Unassembled WGS sequence"/>
</dbReference>
<comment type="similarity">
    <text evidence="1 7">Belongs to the thiolase-like superfamily. Thiolase family.</text>
</comment>
<dbReference type="PANTHER" id="PTHR18919:SF156">
    <property type="entry name" value="ACETYL-COA ACETYLTRANSFERASE, MITOCHONDRIAL"/>
    <property type="match status" value="1"/>
</dbReference>
<dbReference type="NCBIfam" id="TIGR01930">
    <property type="entry name" value="AcCoA-C-Actrans"/>
    <property type="match status" value="1"/>
</dbReference>
<sequence>MSTSRVVRNAVCKRCFSVSSRTSINFKDVVIVGAARTPVGSFRSAFANTPVTVLGSAALKGAIKNAKLEPSQVQEVFFGISVPSDCGQAPARQAVLGAGCEKSTVVTALNKVCASGMKAISCAALSVQLGLQQITVGGGMENMSMAPYYIARGQTPYGGIRLVDGLMKDGLADAYTGLPMGACTDIVAHENGITREEQDEYAITSYQRSTAAWESGAFQDEIVPVEVTKGKQKVVIDRDEEYTKVDLEKLHKLEPAFVKGSGGVTAANASTLSDGAAACILTSVKEAERLALKPLARILAYGDAATKPTHFATASSLVIPKVLKLAGLTVDDIDVWEVNEAFSVVPLHVMKQLQIDPAKMNIHGGGVSLGHPIGMSGARIIVHMAHALKPGQKGCAAICNGGGGASGMVIERL</sequence>
<gene>
    <name evidence="10" type="primary">Acat1</name>
    <name evidence="10" type="ORF">Tcan_04265</name>
</gene>
<feature type="active site" description="Acyl-thioester intermediate" evidence="6">
    <location>
        <position position="113"/>
    </location>
</feature>
<dbReference type="InterPro" id="IPR016039">
    <property type="entry name" value="Thiolase-like"/>
</dbReference>
<accession>A0A0B2VW27</accession>
<dbReference type="PROSITE" id="PS00098">
    <property type="entry name" value="THIOLASE_1"/>
    <property type="match status" value="1"/>
</dbReference>
<dbReference type="PROSITE" id="PS00737">
    <property type="entry name" value="THIOLASE_2"/>
    <property type="match status" value="1"/>
</dbReference>
<dbReference type="InterPro" id="IPR020615">
    <property type="entry name" value="Thiolase_acyl_enz_int_AS"/>
</dbReference>
<organism evidence="10 11">
    <name type="scientific">Toxocara canis</name>
    <name type="common">Canine roundworm</name>
    <dbReference type="NCBI Taxonomy" id="6265"/>
    <lineage>
        <taxon>Eukaryota</taxon>
        <taxon>Metazoa</taxon>
        <taxon>Ecdysozoa</taxon>
        <taxon>Nematoda</taxon>
        <taxon>Chromadorea</taxon>
        <taxon>Rhabditida</taxon>
        <taxon>Spirurina</taxon>
        <taxon>Ascaridomorpha</taxon>
        <taxon>Ascaridoidea</taxon>
        <taxon>Toxocaridae</taxon>
        <taxon>Toxocara</taxon>
    </lineage>
</organism>
<evidence type="ECO:0000313" key="11">
    <source>
        <dbReference type="Proteomes" id="UP000031036"/>
    </source>
</evidence>
<proteinExistence type="inferred from homology"/>
<evidence type="ECO:0000256" key="4">
    <source>
        <dbReference type="ARBA" id="ARBA00022958"/>
    </source>
</evidence>
<dbReference type="InterPro" id="IPR020617">
    <property type="entry name" value="Thiolase_C"/>
</dbReference>
<dbReference type="PANTHER" id="PTHR18919">
    <property type="entry name" value="ACETYL-COA C-ACYLTRANSFERASE"/>
    <property type="match status" value="1"/>
</dbReference>
<keyword evidence="5 7" id="KW-0012">Acyltransferase</keyword>
<protein>
    <submittedName>
        <fullName evidence="10">Acetyl-CoA acetyltransferase, mitochondrial</fullName>
    </submittedName>
</protein>
<reference evidence="10 11" key="1">
    <citation type="submission" date="2014-11" db="EMBL/GenBank/DDBJ databases">
        <title>Genetic blueprint of the zoonotic pathogen Toxocara canis.</title>
        <authorList>
            <person name="Zhu X.-Q."/>
            <person name="Korhonen P.K."/>
            <person name="Cai H."/>
            <person name="Young N.D."/>
            <person name="Nejsum P."/>
            <person name="von Samson-Himmelstjerna G."/>
            <person name="Boag P.R."/>
            <person name="Tan P."/>
            <person name="Li Q."/>
            <person name="Min J."/>
            <person name="Yang Y."/>
            <person name="Wang X."/>
            <person name="Fang X."/>
            <person name="Hall R.S."/>
            <person name="Hofmann A."/>
            <person name="Sternberg P.W."/>
            <person name="Jex A.R."/>
            <person name="Gasser R.B."/>
        </authorList>
    </citation>
    <scope>NUCLEOTIDE SEQUENCE [LARGE SCALE GENOMIC DNA]</scope>
    <source>
        <strain evidence="10">PN_DK_2014</strain>
    </source>
</reference>
<feature type="active site" description="Proton acceptor" evidence="6">
    <location>
        <position position="371"/>
    </location>
</feature>
<dbReference type="CDD" id="cd00751">
    <property type="entry name" value="thiolase"/>
    <property type="match status" value="1"/>
</dbReference>
<dbReference type="Pfam" id="PF02803">
    <property type="entry name" value="Thiolase_C"/>
    <property type="match status" value="1"/>
</dbReference>
<keyword evidence="11" id="KW-1185">Reference proteome</keyword>
<dbReference type="Gene3D" id="3.40.47.10">
    <property type="match status" value="1"/>
</dbReference>
<dbReference type="FunFam" id="3.40.47.10:FF:000007">
    <property type="entry name" value="acetyl-CoA acetyltransferase, mitochondrial"/>
    <property type="match status" value="1"/>
</dbReference>
<dbReference type="GO" id="GO:0046872">
    <property type="term" value="F:metal ion binding"/>
    <property type="evidence" value="ECO:0007669"/>
    <property type="project" value="UniProtKB-KW"/>
</dbReference>
<dbReference type="STRING" id="6265.A0A0B2VW27"/>
<dbReference type="OrthoDB" id="5404651at2759"/>